<dbReference type="AlphaFoldDB" id="A0A2J0UA06"/>
<feature type="signal peptide" evidence="1">
    <location>
        <begin position="1"/>
        <end position="19"/>
    </location>
</feature>
<proteinExistence type="predicted"/>
<dbReference type="EMBL" id="NEQV01000005">
    <property type="protein sequence ID" value="PJL26119.1"/>
    <property type="molecule type" value="Genomic_DNA"/>
</dbReference>
<protein>
    <recommendedName>
        <fullName evidence="4">Secreted protein</fullName>
    </recommendedName>
</protein>
<evidence type="ECO:0000256" key="1">
    <source>
        <dbReference type="SAM" id="SignalP"/>
    </source>
</evidence>
<gene>
    <name evidence="2" type="ORF">B9Y64_16515</name>
</gene>
<name>A0A2J0UA06_STEMA</name>
<dbReference type="RefSeq" id="WP_100441648.1">
    <property type="nucleotide sequence ID" value="NZ_CBCPIZ010000017.1"/>
</dbReference>
<organism evidence="2 3">
    <name type="scientific">Stenotrophomonas maltophilia</name>
    <name type="common">Pseudomonas maltophilia</name>
    <name type="synonym">Xanthomonas maltophilia</name>
    <dbReference type="NCBI Taxonomy" id="40324"/>
    <lineage>
        <taxon>Bacteria</taxon>
        <taxon>Pseudomonadati</taxon>
        <taxon>Pseudomonadota</taxon>
        <taxon>Gammaproteobacteria</taxon>
        <taxon>Lysobacterales</taxon>
        <taxon>Lysobacteraceae</taxon>
        <taxon>Stenotrophomonas</taxon>
        <taxon>Stenotrophomonas maltophilia group</taxon>
    </lineage>
</organism>
<keyword evidence="1" id="KW-0732">Signal</keyword>
<dbReference type="InterPro" id="IPR045500">
    <property type="entry name" value="DUF6491"/>
</dbReference>
<evidence type="ECO:0008006" key="4">
    <source>
        <dbReference type="Google" id="ProtNLM"/>
    </source>
</evidence>
<dbReference type="OrthoDB" id="5998574at2"/>
<sequence>MIRVLPLALASVFPLAAQAQAPTTAPATGRIAPAQHCLDARDVRQVEQETPAAMAVRDGRGQAYRIDFTAACPGINEASALRLEAPSGWACGRPSEQVVVDGRRCDVGSVTPIDNREFASTARQSGRLYASTLPRVDVTAKGKPTRGGDSPRHTFQTSPAFCFATRHVRSWSEDSQGVVVETNPRRNGGIRYYRVELAGSCSILAGAQEVNFESGFGNGLICGNPGDRMVMLPSPFGGEDLRASTPRFARPSCGVLAVYPKDLPDQASR</sequence>
<reference evidence="2 3" key="1">
    <citation type="journal article" date="2017" name="Front. Microbiol.">
        <title>Double-Face Meets the Bacterial World: The Opportunistic Pathogen Stenotrophomonas maltophilia.</title>
        <authorList>
            <person name="Lira F."/>
            <person name="Berg G."/>
            <person name="Martinez J.L."/>
        </authorList>
    </citation>
    <scope>NUCLEOTIDE SEQUENCE [LARGE SCALE GENOMIC DNA]</scope>
    <source>
        <strain evidence="2 3">EA1</strain>
    </source>
</reference>
<accession>A0A2J0UA06</accession>
<comment type="caution">
    <text evidence="2">The sequence shown here is derived from an EMBL/GenBank/DDBJ whole genome shotgun (WGS) entry which is preliminary data.</text>
</comment>
<feature type="chain" id="PRO_5014341974" description="Secreted protein" evidence="1">
    <location>
        <begin position="20"/>
        <end position="269"/>
    </location>
</feature>
<evidence type="ECO:0000313" key="2">
    <source>
        <dbReference type="EMBL" id="PJL26119.1"/>
    </source>
</evidence>
<evidence type="ECO:0000313" key="3">
    <source>
        <dbReference type="Proteomes" id="UP000230167"/>
    </source>
</evidence>
<dbReference type="Pfam" id="PF20101">
    <property type="entry name" value="DUF6491"/>
    <property type="match status" value="1"/>
</dbReference>
<dbReference type="Proteomes" id="UP000230167">
    <property type="component" value="Unassembled WGS sequence"/>
</dbReference>